<name>A0AC35U8D8_9BILA</name>
<evidence type="ECO:0000313" key="2">
    <source>
        <dbReference type="WBParaSite" id="RSKR_0000894800.1"/>
    </source>
</evidence>
<dbReference type="WBParaSite" id="RSKR_0000894800.1">
    <property type="protein sequence ID" value="RSKR_0000894800.1"/>
    <property type="gene ID" value="RSKR_0000894800"/>
</dbReference>
<organism evidence="1 2">
    <name type="scientific">Rhabditophanes sp. KR3021</name>
    <dbReference type="NCBI Taxonomy" id="114890"/>
    <lineage>
        <taxon>Eukaryota</taxon>
        <taxon>Metazoa</taxon>
        <taxon>Ecdysozoa</taxon>
        <taxon>Nematoda</taxon>
        <taxon>Chromadorea</taxon>
        <taxon>Rhabditida</taxon>
        <taxon>Tylenchina</taxon>
        <taxon>Panagrolaimomorpha</taxon>
        <taxon>Strongyloidoidea</taxon>
        <taxon>Alloionematidae</taxon>
        <taxon>Rhabditophanes</taxon>
    </lineage>
</organism>
<dbReference type="Proteomes" id="UP000095286">
    <property type="component" value="Unplaced"/>
</dbReference>
<accession>A0AC35U8D8</accession>
<evidence type="ECO:0000313" key="1">
    <source>
        <dbReference type="Proteomes" id="UP000095286"/>
    </source>
</evidence>
<reference evidence="2" key="1">
    <citation type="submission" date="2016-11" db="UniProtKB">
        <authorList>
            <consortium name="WormBaseParasite"/>
        </authorList>
    </citation>
    <scope>IDENTIFICATION</scope>
    <source>
        <strain evidence="2">KR3021</strain>
    </source>
</reference>
<proteinExistence type="predicted"/>
<protein>
    <submittedName>
        <fullName evidence="2">Kelch repeat protein</fullName>
    </submittedName>
</protein>
<sequence length="189" mass="21819">MTCNKEFYSSVVHSNRIYVIGGRLNGDPIDTVEYFEPEKMKWIDAPKLLQPITRHDSVIVDEIIYAVGDWESNKFQRFDPREGKWSLLADIPNKTHFTALSVFEHTITCSGGIHTKSLCQVYDIRNDEWDKLANLTIPVWGARSIENETSIIVAGDGDQIQSYNKDNKTWSIMDIKLPYEKYLSSKIWL</sequence>